<evidence type="ECO:0000256" key="2">
    <source>
        <dbReference type="ARBA" id="ARBA00022737"/>
    </source>
</evidence>
<evidence type="ECO:0000259" key="3">
    <source>
        <dbReference type="PROSITE" id="PS50020"/>
    </source>
</evidence>
<dbReference type="GO" id="GO:0005829">
    <property type="term" value="C:cytosol"/>
    <property type="evidence" value="ECO:0007669"/>
    <property type="project" value="TreeGrafter"/>
</dbReference>
<dbReference type="SMART" id="SM00456">
    <property type="entry name" value="WW"/>
    <property type="match status" value="2"/>
</dbReference>
<dbReference type="GO" id="GO:0008285">
    <property type="term" value="P:negative regulation of cell population proliferation"/>
    <property type="evidence" value="ECO:0007669"/>
    <property type="project" value="TreeGrafter"/>
</dbReference>
<feature type="domain" description="WW" evidence="3">
    <location>
        <begin position="194"/>
        <end position="227"/>
    </location>
</feature>
<dbReference type="InterPro" id="IPR001202">
    <property type="entry name" value="WW_dom"/>
</dbReference>
<dbReference type="AlphaFoldDB" id="A0A0N5ALH3"/>
<keyword evidence="1" id="KW-0597">Phosphoprotein</keyword>
<proteinExistence type="predicted"/>
<dbReference type="GO" id="GO:0043065">
    <property type="term" value="P:positive regulation of apoptotic process"/>
    <property type="evidence" value="ECO:0007669"/>
    <property type="project" value="TreeGrafter"/>
</dbReference>
<keyword evidence="4" id="KW-1185">Reference proteome</keyword>
<dbReference type="PANTHER" id="PTHR47522">
    <property type="entry name" value="SALVADOR FAMILY WW DOMAIN-CONTAINING PROTEIN 1"/>
    <property type="match status" value="1"/>
</dbReference>
<sequence>MIGRKCRHQTPTFLEGTPGRYLKREAPPPIPVCNGMLIFFCLIPLLRPVQSRDPNIAMPSTAKQVSLPHPNIQYRPKAEILSSQSFNDSKSSHQYFVRKGLTPSFSIGNIVQQNVATVSTPYNDQRLTSMSVQSLPGRGAYSSFDDNFVVRAEEQLCLPPLPHGWEVEVTPEGRPYYVDHNTRRTHWEHPLKQEILPPGWIKRFSQEQGVIYYNELENRFQYEHPCLMTPTNVEQFSIPSNIHPIPQRTESTIEHLNIISEGLFYVLFIADIPDWLKLYSRAPYDLDYLLEVFC</sequence>
<dbReference type="CDD" id="cd00201">
    <property type="entry name" value="WW"/>
    <property type="match status" value="1"/>
</dbReference>
<dbReference type="GO" id="GO:0006915">
    <property type="term" value="P:apoptotic process"/>
    <property type="evidence" value="ECO:0007669"/>
    <property type="project" value="InterPro"/>
</dbReference>
<dbReference type="SUPFAM" id="SSF51045">
    <property type="entry name" value="WW domain"/>
    <property type="match status" value="2"/>
</dbReference>
<feature type="domain" description="WW" evidence="3">
    <location>
        <begin position="159"/>
        <end position="192"/>
    </location>
</feature>
<dbReference type="PANTHER" id="PTHR47522:SF2">
    <property type="entry name" value="PROTEIN SALVADOR HOMOLOG 1"/>
    <property type="match status" value="1"/>
</dbReference>
<evidence type="ECO:0000313" key="4">
    <source>
        <dbReference type="Proteomes" id="UP000046393"/>
    </source>
</evidence>
<dbReference type="GO" id="GO:0060090">
    <property type="term" value="F:molecular adaptor activity"/>
    <property type="evidence" value="ECO:0007669"/>
    <property type="project" value="InterPro"/>
</dbReference>
<evidence type="ECO:0000256" key="1">
    <source>
        <dbReference type="ARBA" id="ARBA00022553"/>
    </source>
</evidence>
<dbReference type="Proteomes" id="UP000046393">
    <property type="component" value="Unplaced"/>
</dbReference>
<dbReference type="GO" id="GO:0035329">
    <property type="term" value="P:hippo signaling"/>
    <property type="evidence" value="ECO:0007669"/>
    <property type="project" value="InterPro"/>
</dbReference>
<dbReference type="Pfam" id="PF00397">
    <property type="entry name" value="WW"/>
    <property type="match status" value="1"/>
</dbReference>
<dbReference type="PROSITE" id="PS50020">
    <property type="entry name" value="WW_DOMAIN_2"/>
    <property type="match status" value="2"/>
</dbReference>
<dbReference type="WBParaSite" id="SMUV_0000539301-mRNA-1">
    <property type="protein sequence ID" value="SMUV_0000539301-mRNA-1"/>
    <property type="gene ID" value="SMUV_0000539301"/>
</dbReference>
<dbReference type="InterPro" id="IPR036020">
    <property type="entry name" value="WW_dom_sf"/>
</dbReference>
<protein>
    <submittedName>
        <fullName evidence="5">WW domain-containing protein</fullName>
    </submittedName>
</protein>
<name>A0A0N5ALH3_9BILA</name>
<dbReference type="Gene3D" id="2.20.70.10">
    <property type="match status" value="2"/>
</dbReference>
<dbReference type="FunFam" id="2.20.70.10:FF:000035">
    <property type="entry name" value="Salvador homolog 1 (Drosophila)"/>
    <property type="match status" value="1"/>
</dbReference>
<dbReference type="STRING" id="451379.A0A0N5ALH3"/>
<organism evidence="4 5">
    <name type="scientific">Syphacia muris</name>
    <dbReference type="NCBI Taxonomy" id="451379"/>
    <lineage>
        <taxon>Eukaryota</taxon>
        <taxon>Metazoa</taxon>
        <taxon>Ecdysozoa</taxon>
        <taxon>Nematoda</taxon>
        <taxon>Chromadorea</taxon>
        <taxon>Rhabditida</taxon>
        <taxon>Spirurina</taxon>
        <taxon>Oxyuridomorpha</taxon>
        <taxon>Oxyuroidea</taxon>
        <taxon>Oxyuridae</taxon>
        <taxon>Syphacia</taxon>
    </lineage>
</organism>
<dbReference type="InterPro" id="IPR030030">
    <property type="entry name" value="Sav"/>
</dbReference>
<accession>A0A0N5ALH3</accession>
<keyword evidence="2" id="KW-0677">Repeat</keyword>
<reference evidence="5" key="1">
    <citation type="submission" date="2017-02" db="UniProtKB">
        <authorList>
            <consortium name="WormBaseParasite"/>
        </authorList>
    </citation>
    <scope>IDENTIFICATION</scope>
</reference>
<evidence type="ECO:0000313" key="5">
    <source>
        <dbReference type="WBParaSite" id="SMUV_0000539301-mRNA-1"/>
    </source>
</evidence>